<keyword evidence="1" id="KW-1185">Reference proteome</keyword>
<evidence type="ECO:0000313" key="2">
    <source>
        <dbReference type="WBParaSite" id="MBELARI_LOCUS11917"/>
    </source>
</evidence>
<accession>A0AAF3ED74</accession>
<dbReference type="Proteomes" id="UP000887575">
    <property type="component" value="Unassembled WGS sequence"/>
</dbReference>
<evidence type="ECO:0000313" key="1">
    <source>
        <dbReference type="Proteomes" id="UP000887575"/>
    </source>
</evidence>
<dbReference type="WBParaSite" id="MBELARI_LOCUS11917">
    <property type="protein sequence ID" value="MBELARI_LOCUS11917"/>
    <property type="gene ID" value="MBELARI_LOCUS11917"/>
</dbReference>
<protein>
    <submittedName>
        <fullName evidence="2">Uncharacterized protein</fullName>
    </submittedName>
</protein>
<proteinExistence type="predicted"/>
<sequence length="93" mass="10839">MRRNSRYTDHTARGVSWPRPIGSHHAHHLWHRLSSFSKMEILVENCSSSWTSKQRIWRNTNCNEVGRSRIEQFKIPCFHHSSGAPRGISCVGR</sequence>
<organism evidence="1 2">
    <name type="scientific">Mesorhabditis belari</name>
    <dbReference type="NCBI Taxonomy" id="2138241"/>
    <lineage>
        <taxon>Eukaryota</taxon>
        <taxon>Metazoa</taxon>
        <taxon>Ecdysozoa</taxon>
        <taxon>Nematoda</taxon>
        <taxon>Chromadorea</taxon>
        <taxon>Rhabditida</taxon>
        <taxon>Rhabditina</taxon>
        <taxon>Rhabditomorpha</taxon>
        <taxon>Rhabditoidea</taxon>
        <taxon>Rhabditidae</taxon>
        <taxon>Mesorhabditinae</taxon>
        <taxon>Mesorhabditis</taxon>
    </lineage>
</organism>
<name>A0AAF3ED74_9BILA</name>
<dbReference type="AlphaFoldDB" id="A0AAF3ED74"/>
<reference evidence="2" key="1">
    <citation type="submission" date="2024-02" db="UniProtKB">
        <authorList>
            <consortium name="WormBaseParasite"/>
        </authorList>
    </citation>
    <scope>IDENTIFICATION</scope>
</reference>